<name>A0ABV9AJA8_9ACTN</name>
<comment type="caution">
    <text evidence="2">The sequence shown here is derived from an EMBL/GenBank/DDBJ whole genome shotgun (WGS) entry which is preliminary data.</text>
</comment>
<evidence type="ECO:0000313" key="2">
    <source>
        <dbReference type="EMBL" id="MFC4498755.1"/>
    </source>
</evidence>
<dbReference type="Proteomes" id="UP001595839">
    <property type="component" value="Unassembled WGS sequence"/>
</dbReference>
<organism evidence="2 3">
    <name type="scientific">Streptomyces vulcanius</name>
    <dbReference type="NCBI Taxonomy" id="1441876"/>
    <lineage>
        <taxon>Bacteria</taxon>
        <taxon>Bacillati</taxon>
        <taxon>Actinomycetota</taxon>
        <taxon>Actinomycetes</taxon>
        <taxon>Kitasatosporales</taxon>
        <taxon>Streptomycetaceae</taxon>
        <taxon>Streptomyces</taxon>
    </lineage>
</organism>
<accession>A0ABV9AJA8</accession>
<dbReference type="RefSeq" id="WP_381168316.1">
    <property type="nucleotide sequence ID" value="NZ_JBHSFK010000002.1"/>
</dbReference>
<reference evidence="3" key="1">
    <citation type="journal article" date="2019" name="Int. J. Syst. Evol. Microbiol.">
        <title>The Global Catalogue of Microorganisms (GCM) 10K type strain sequencing project: providing services to taxonomists for standard genome sequencing and annotation.</title>
        <authorList>
            <consortium name="The Broad Institute Genomics Platform"/>
            <consortium name="The Broad Institute Genome Sequencing Center for Infectious Disease"/>
            <person name="Wu L."/>
            <person name="Ma J."/>
        </authorList>
    </citation>
    <scope>NUCLEOTIDE SEQUENCE [LARGE SCALE GENOMIC DNA]</scope>
    <source>
        <strain evidence="3">CGMCC 4.7177</strain>
    </source>
</reference>
<feature type="compositionally biased region" description="Basic residues" evidence="1">
    <location>
        <begin position="1"/>
        <end position="25"/>
    </location>
</feature>
<evidence type="ECO:0000256" key="1">
    <source>
        <dbReference type="SAM" id="MobiDB-lite"/>
    </source>
</evidence>
<dbReference type="EMBL" id="JBHSFK010000002">
    <property type="protein sequence ID" value="MFC4498755.1"/>
    <property type="molecule type" value="Genomic_DNA"/>
</dbReference>
<protein>
    <submittedName>
        <fullName evidence="2">Uncharacterized protein</fullName>
    </submittedName>
</protein>
<evidence type="ECO:0000313" key="3">
    <source>
        <dbReference type="Proteomes" id="UP001595839"/>
    </source>
</evidence>
<sequence length="102" mass="10823">MLNRIRRAVSLTRARHAPKGRHRRPLTPVPPSAASLLAPADASAVVLGHASASADHEHSLTGEDNALVRPYVLAWETRVRTRSVVVAPHPSAAAWSTLAGVS</sequence>
<feature type="region of interest" description="Disordered" evidence="1">
    <location>
        <begin position="1"/>
        <end position="34"/>
    </location>
</feature>
<keyword evidence="3" id="KW-1185">Reference proteome</keyword>
<gene>
    <name evidence="2" type="ORF">ACFPIH_04325</name>
</gene>
<proteinExistence type="predicted"/>